<evidence type="ECO:0000313" key="1">
    <source>
        <dbReference type="EMBL" id="KAI4803185.1"/>
    </source>
</evidence>
<keyword evidence="2" id="KW-1185">Reference proteome</keyword>
<evidence type="ECO:0000313" key="2">
    <source>
        <dbReference type="Proteomes" id="UP001057452"/>
    </source>
</evidence>
<protein>
    <submittedName>
        <fullName evidence="1">Uncharacterized protein</fullName>
    </submittedName>
</protein>
<sequence length="158" mass="17505">MDFHFPKMKYFFIIHIACLHIPSAELGVRLRTGMQRDSGWGSPPHLVPLTDETKRQMSTKNEFPLDTGATQETDTSASDGGSGGFSRRKNGKRGRMRPFGQFNSKTHGCSGIQARSCSCFSECSGCLGLYTCNLTLGRCQLKGLSQQTEKFLQTLRDS</sequence>
<comment type="caution">
    <text evidence="1">The sequence shown here is derived from an EMBL/GenBank/DDBJ whole genome shotgun (WGS) entry which is preliminary data.</text>
</comment>
<gene>
    <name evidence="1" type="ORF">KUCAC02_006741</name>
</gene>
<proteinExistence type="predicted"/>
<name>A0ACB9VTV0_CHAAC</name>
<dbReference type="Proteomes" id="UP001057452">
    <property type="component" value="Chromosome 23"/>
</dbReference>
<reference evidence="1" key="1">
    <citation type="submission" date="2022-05" db="EMBL/GenBank/DDBJ databases">
        <title>Chromosome-level genome of Chaenocephalus aceratus.</title>
        <authorList>
            <person name="Park H."/>
        </authorList>
    </citation>
    <scope>NUCLEOTIDE SEQUENCE</scope>
    <source>
        <strain evidence="1">KU_202001</strain>
    </source>
</reference>
<organism evidence="1 2">
    <name type="scientific">Chaenocephalus aceratus</name>
    <name type="common">Blackfin icefish</name>
    <name type="synonym">Chaenichthys aceratus</name>
    <dbReference type="NCBI Taxonomy" id="36190"/>
    <lineage>
        <taxon>Eukaryota</taxon>
        <taxon>Metazoa</taxon>
        <taxon>Chordata</taxon>
        <taxon>Craniata</taxon>
        <taxon>Vertebrata</taxon>
        <taxon>Euteleostomi</taxon>
        <taxon>Actinopterygii</taxon>
        <taxon>Neopterygii</taxon>
        <taxon>Teleostei</taxon>
        <taxon>Neoteleostei</taxon>
        <taxon>Acanthomorphata</taxon>
        <taxon>Eupercaria</taxon>
        <taxon>Perciformes</taxon>
        <taxon>Notothenioidei</taxon>
        <taxon>Channichthyidae</taxon>
        <taxon>Chaenocephalus</taxon>
    </lineage>
</organism>
<dbReference type="EMBL" id="CM043807">
    <property type="protein sequence ID" value="KAI4803185.1"/>
    <property type="molecule type" value="Genomic_DNA"/>
</dbReference>
<accession>A0ACB9VTV0</accession>